<reference evidence="12 13" key="1">
    <citation type="submission" date="2020-08" db="EMBL/GenBank/DDBJ databases">
        <authorList>
            <person name="Liu C."/>
            <person name="Sun Q."/>
        </authorList>
    </citation>
    <scope>NUCLEOTIDE SEQUENCE [LARGE SCALE GENOMIC DNA]</scope>
    <source>
        <strain evidence="12 13">N22</strain>
    </source>
</reference>
<dbReference type="RefSeq" id="WP_185905682.1">
    <property type="nucleotide sequence ID" value="NZ_JACMSE010000008.1"/>
</dbReference>
<accession>A0A842JJB3</accession>
<evidence type="ECO:0000256" key="4">
    <source>
        <dbReference type="ARBA" id="ARBA00012809"/>
    </source>
</evidence>
<dbReference type="SUPFAM" id="SSF51366">
    <property type="entry name" value="Ribulose-phoshate binding barrel"/>
    <property type="match status" value="1"/>
</dbReference>
<keyword evidence="13" id="KW-1185">Reference proteome</keyword>
<comment type="similarity">
    <text evidence="2 11">Belongs to the HisA/HisF family.</text>
</comment>
<dbReference type="PANTHER" id="PTHR21235:SF2">
    <property type="entry name" value="IMIDAZOLE GLYCEROL PHOSPHATE SYNTHASE HISHF"/>
    <property type="match status" value="1"/>
</dbReference>
<name>A0A842JJB3_9ACTN</name>
<evidence type="ECO:0000256" key="3">
    <source>
        <dbReference type="ARBA" id="ARBA00011152"/>
    </source>
</evidence>
<dbReference type="NCBIfam" id="NF038364">
    <property type="entry name" value="AglZ_HisF2_fam"/>
    <property type="match status" value="1"/>
</dbReference>
<keyword evidence="5 11" id="KW-0028">Amino-acid biosynthesis</keyword>
<dbReference type="UniPathway" id="UPA00031">
    <property type="reaction ID" value="UER00010"/>
</dbReference>
<evidence type="ECO:0000256" key="9">
    <source>
        <dbReference type="ARBA" id="ARBA00030264"/>
    </source>
</evidence>
<protein>
    <recommendedName>
        <fullName evidence="4">imidazole glycerol-phosphate synthase</fullName>
        <ecNumber evidence="4">4.3.2.10</ecNumber>
    </recommendedName>
    <alternativeName>
        <fullName evidence="9">IGP synthase cyclase subunit</fullName>
    </alternativeName>
</protein>
<organism evidence="12 13">
    <name type="scientific">Gordonibacter massiliensis</name>
    <name type="common">ex Traore et al. 2017</name>
    <dbReference type="NCBI Taxonomy" id="1841863"/>
    <lineage>
        <taxon>Bacteria</taxon>
        <taxon>Bacillati</taxon>
        <taxon>Actinomycetota</taxon>
        <taxon>Coriobacteriia</taxon>
        <taxon>Eggerthellales</taxon>
        <taxon>Eggerthellaceae</taxon>
        <taxon>Gordonibacter</taxon>
    </lineage>
</organism>
<dbReference type="InterPro" id="IPR013785">
    <property type="entry name" value="Aldolase_TIM"/>
</dbReference>
<dbReference type="InterPro" id="IPR050064">
    <property type="entry name" value="IGPS_HisA/HisF"/>
</dbReference>
<dbReference type="GO" id="GO:0000105">
    <property type="term" value="P:L-histidine biosynthetic process"/>
    <property type="evidence" value="ECO:0007669"/>
    <property type="project" value="UniProtKB-UniPathway"/>
</dbReference>
<dbReference type="Gene3D" id="3.20.20.70">
    <property type="entry name" value="Aldolase class I"/>
    <property type="match status" value="1"/>
</dbReference>
<dbReference type="InterPro" id="IPR011060">
    <property type="entry name" value="RibuloseP-bd_barrel"/>
</dbReference>
<evidence type="ECO:0000256" key="10">
    <source>
        <dbReference type="ARBA" id="ARBA00047838"/>
    </source>
</evidence>
<dbReference type="PANTHER" id="PTHR21235">
    <property type="entry name" value="IMIDAZOLE GLYCEROL PHOSPHATE SYNTHASE SUBUNIT HISF/H IGP SYNTHASE SUBUNIT HISF/H"/>
    <property type="match status" value="1"/>
</dbReference>
<keyword evidence="6 11" id="KW-0368">Histidine biosynthesis</keyword>
<sequence>MLVRPRLIPCLSIIDHDLVKTVQFDKPRYLGDPVNAVKIFNEKGIDELCVLDIRASRNHRAPDMGYLADIASEAFMPLSYGGGITSLDEIERILFMGYEKVVINTAFVNNPKLVGEAAGRVGSQSVVVAIDAKSGLFGKCSCFACDGGVKTGKDPVAMARLAESCGAGEILLNSISNDGMMRGYDLDLVNSVARAVNIPVIACGGAKGVDDFRRVLDAGAHAAAAGSLYVYYGKEKAVLINAPEERRLFEVGIYR</sequence>
<evidence type="ECO:0000256" key="8">
    <source>
        <dbReference type="ARBA" id="ARBA00025475"/>
    </source>
</evidence>
<dbReference type="AlphaFoldDB" id="A0A842JJB3"/>
<dbReference type="Proteomes" id="UP000587396">
    <property type="component" value="Unassembled WGS sequence"/>
</dbReference>
<comment type="pathway">
    <text evidence="1">Amino-acid biosynthesis; L-histidine biosynthesis; L-histidine from 5-phospho-alpha-D-ribose 1-diphosphate: step 5/9.</text>
</comment>
<dbReference type="CDD" id="cd04731">
    <property type="entry name" value="HisF"/>
    <property type="match status" value="1"/>
</dbReference>
<dbReference type="Pfam" id="PF00977">
    <property type="entry name" value="His_biosynth"/>
    <property type="match status" value="1"/>
</dbReference>
<evidence type="ECO:0000313" key="13">
    <source>
        <dbReference type="Proteomes" id="UP000587396"/>
    </source>
</evidence>
<dbReference type="InterPro" id="IPR006062">
    <property type="entry name" value="His_biosynth"/>
</dbReference>
<evidence type="ECO:0000256" key="7">
    <source>
        <dbReference type="ARBA" id="ARBA00023239"/>
    </source>
</evidence>
<evidence type="ECO:0000256" key="2">
    <source>
        <dbReference type="ARBA" id="ARBA00009667"/>
    </source>
</evidence>
<evidence type="ECO:0000313" key="12">
    <source>
        <dbReference type="EMBL" id="MBC2889918.1"/>
    </source>
</evidence>
<comment type="subunit">
    <text evidence="3">Heterodimer of HisH and HisF.</text>
</comment>
<keyword evidence="7 12" id="KW-0456">Lyase</keyword>
<comment type="function">
    <text evidence="8">IGPS catalyzes the conversion of PRFAR and glutamine to IGP, AICAR and glutamate. The HisF subunit catalyzes the cyclization activity that produces IGP and AICAR from PRFAR using the ammonia provided by the HisH subunit.</text>
</comment>
<evidence type="ECO:0000256" key="6">
    <source>
        <dbReference type="ARBA" id="ARBA00023102"/>
    </source>
</evidence>
<comment type="catalytic activity">
    <reaction evidence="10">
        <text>5-[(5-phospho-1-deoxy-D-ribulos-1-ylimino)methylamino]-1-(5-phospho-beta-D-ribosyl)imidazole-4-carboxamide + L-glutamine = D-erythro-1-(imidazol-4-yl)glycerol 3-phosphate + 5-amino-1-(5-phospho-beta-D-ribosyl)imidazole-4-carboxamide + L-glutamate + H(+)</text>
        <dbReference type="Rhea" id="RHEA:24793"/>
        <dbReference type="ChEBI" id="CHEBI:15378"/>
        <dbReference type="ChEBI" id="CHEBI:29985"/>
        <dbReference type="ChEBI" id="CHEBI:58278"/>
        <dbReference type="ChEBI" id="CHEBI:58359"/>
        <dbReference type="ChEBI" id="CHEBI:58475"/>
        <dbReference type="ChEBI" id="CHEBI:58525"/>
        <dbReference type="EC" id="4.3.2.10"/>
    </reaction>
</comment>
<dbReference type="GO" id="GO:0000107">
    <property type="term" value="F:imidazoleglycerol-phosphate synthase activity"/>
    <property type="evidence" value="ECO:0007669"/>
    <property type="project" value="InterPro"/>
</dbReference>
<proteinExistence type="inferred from homology"/>
<evidence type="ECO:0000256" key="5">
    <source>
        <dbReference type="ARBA" id="ARBA00022605"/>
    </source>
</evidence>
<dbReference type="EC" id="4.3.2.10" evidence="4"/>
<dbReference type="GO" id="GO:0016829">
    <property type="term" value="F:lyase activity"/>
    <property type="evidence" value="ECO:0007669"/>
    <property type="project" value="UniProtKB-KW"/>
</dbReference>
<dbReference type="EMBL" id="JACMSE010000008">
    <property type="protein sequence ID" value="MBC2889918.1"/>
    <property type="molecule type" value="Genomic_DNA"/>
</dbReference>
<dbReference type="InterPro" id="IPR004651">
    <property type="entry name" value="HisF"/>
</dbReference>
<evidence type="ECO:0000256" key="11">
    <source>
        <dbReference type="RuleBase" id="RU003657"/>
    </source>
</evidence>
<comment type="caution">
    <text evidence="12">The sequence shown here is derived from an EMBL/GenBank/DDBJ whole genome shotgun (WGS) entry which is preliminary data.</text>
</comment>
<evidence type="ECO:0000256" key="1">
    <source>
        <dbReference type="ARBA" id="ARBA00005091"/>
    </source>
</evidence>
<gene>
    <name evidence="12" type="primary">hisF</name>
    <name evidence="12" type="ORF">H7313_11275</name>
</gene>